<keyword evidence="1" id="KW-1133">Transmembrane helix</keyword>
<evidence type="ECO:0000313" key="3">
    <source>
        <dbReference type="EMBL" id="MBM3282264.1"/>
    </source>
</evidence>
<keyword evidence="1" id="KW-0472">Membrane</keyword>
<name>A0A8T4C7T7_9ARCH</name>
<feature type="transmembrane region" description="Helical" evidence="1">
    <location>
        <begin position="43"/>
        <end position="63"/>
    </location>
</feature>
<dbReference type="Pfam" id="PF10107">
    <property type="entry name" value="Endonuc_Holl"/>
    <property type="match status" value="1"/>
</dbReference>
<evidence type="ECO:0000256" key="1">
    <source>
        <dbReference type="SAM" id="Phobius"/>
    </source>
</evidence>
<keyword evidence="3" id="KW-0540">Nuclease</keyword>
<proteinExistence type="predicted"/>
<comment type="caution">
    <text evidence="3">The sequence shown here is derived from an EMBL/GenBank/DDBJ whole genome shotgun (WGS) entry which is preliminary data.</text>
</comment>
<reference evidence="3" key="1">
    <citation type="submission" date="2019-03" db="EMBL/GenBank/DDBJ databases">
        <title>Lake Tanganyika Metagenome-Assembled Genomes (MAGs).</title>
        <authorList>
            <person name="Tran P."/>
        </authorList>
    </citation>
    <scope>NUCLEOTIDE SEQUENCE</scope>
    <source>
        <strain evidence="3">M_DeepCast_50m_m2_156</strain>
    </source>
</reference>
<dbReference type="InterPro" id="IPR019287">
    <property type="entry name" value="Hday_junct_resolvase-rel_dom"/>
</dbReference>
<dbReference type="AlphaFoldDB" id="A0A8T4C7T7"/>
<protein>
    <submittedName>
        <fullName evidence="3">Endonuclease</fullName>
    </submittedName>
</protein>
<keyword evidence="3" id="KW-0378">Hydrolase</keyword>
<organism evidence="3 4">
    <name type="scientific">Candidatus Iainarchaeum sp</name>
    <dbReference type="NCBI Taxonomy" id="3101447"/>
    <lineage>
        <taxon>Archaea</taxon>
        <taxon>Candidatus Iainarchaeota</taxon>
        <taxon>Candidatus Iainarchaeia</taxon>
        <taxon>Candidatus Iainarchaeales</taxon>
        <taxon>Candidatus Iainarchaeaceae</taxon>
        <taxon>Candidatus Iainarchaeum</taxon>
    </lineage>
</organism>
<accession>A0A8T4C7T7</accession>
<keyword evidence="3" id="KW-0255">Endonuclease</keyword>
<feature type="domain" description="Holliday junction resolvase-related" evidence="2">
    <location>
        <begin position="80"/>
        <end position="159"/>
    </location>
</feature>
<keyword evidence="1" id="KW-0812">Transmembrane</keyword>
<dbReference type="Proteomes" id="UP000774699">
    <property type="component" value="Unassembled WGS sequence"/>
</dbReference>
<evidence type="ECO:0000259" key="2">
    <source>
        <dbReference type="Pfam" id="PF10107"/>
    </source>
</evidence>
<dbReference type="GO" id="GO:0004519">
    <property type="term" value="F:endonuclease activity"/>
    <property type="evidence" value="ECO:0007669"/>
    <property type="project" value="UniProtKB-KW"/>
</dbReference>
<dbReference type="EMBL" id="VGJJ01000019">
    <property type="protein sequence ID" value="MBM3282264.1"/>
    <property type="molecule type" value="Genomic_DNA"/>
</dbReference>
<gene>
    <name evidence="3" type="ORF">FJY86_02910</name>
</gene>
<sequence>MQIQKLLISMIAYNNSARLLARRTHAEEMTFQHINNDCVKKSMIEWIAIGIILILGGVCLFLYRRVQELSNYTNSLQFSKQSQSVKYGKMSENWIPLSEKFPYPKEKFRFLGNPIDGIAFLDDKIIFCEFKTNTSKLSHTQENIRELVKNKKVEWSEFRINEQ</sequence>
<evidence type="ECO:0000313" key="4">
    <source>
        <dbReference type="Proteomes" id="UP000774699"/>
    </source>
</evidence>